<dbReference type="SUPFAM" id="SSF57701">
    <property type="entry name" value="Zn2/Cys6 DNA-binding domain"/>
    <property type="match status" value="1"/>
</dbReference>
<dbReference type="InterPro" id="IPR001138">
    <property type="entry name" value="Zn2Cys6_DnaBD"/>
</dbReference>
<dbReference type="GeneID" id="70129726"/>
<sequence length="666" mass="71573">MSGYNNGDSEDFNFDAFFASQLWQQYPEAAPEATAQHQSQRMGDLQVPQMTDAVAPSVDAWYASQPAGHLQVPQANSAGGYVHPSTVSSHYVHMPRGMGHYMGESQISGFGSYPNPALINTPMEYLPPAPLGMAQTYPAQGLVPASSFNDAYARAQVVQNPLINFRGLDWQAAAQPVSYDDYPFGVEEDLGPLSGFFASAAGHSGQQNTGEDLEWAQSEVTTPRLTSAAVVLGPVQHRVPSVANPSVPQSAGLQRSKGEKRKREEPEESSPTYTDPLALTSPSESPDGTQGQLKKRKVGRKACQACRRSKTACSSEEQCPACVKKGIPCLRDGRDGRSNEAVLGDLEESVRSNGLKFQPLLKALCLLHSGFKHCERGVRAREASAYGVQQWVDRLGALFPDMGLCYDLLVPLPESAGAILDAAREVMAQIGDTSDMDRAQKPVHRPLIAAKSRFEERAANYISGLSKAIDRARRMGDSAERDELVRLHVGRDALATAMSYYQGGADSHGPHHQTDIRQAVATEPAAYRTPASLETLSPPAATEGLSDGDGETVDDLTGLEDELLMALEADEDDADVDVDDIDSLFDAEAVTTEPVAYRTPESLEPVSPSAVTERLGDGENAGDDLTGLADELLMALEADEDDADVDVDDIDSLFDAEAVFDDASIP</sequence>
<dbReference type="InterPro" id="IPR036864">
    <property type="entry name" value="Zn2-C6_fun-type_DNA-bd_sf"/>
</dbReference>
<proteinExistence type="predicted"/>
<organism evidence="4 5">
    <name type="scientific">Truncatella angustata</name>
    <dbReference type="NCBI Taxonomy" id="152316"/>
    <lineage>
        <taxon>Eukaryota</taxon>
        <taxon>Fungi</taxon>
        <taxon>Dikarya</taxon>
        <taxon>Ascomycota</taxon>
        <taxon>Pezizomycotina</taxon>
        <taxon>Sordariomycetes</taxon>
        <taxon>Xylariomycetidae</taxon>
        <taxon>Amphisphaeriales</taxon>
        <taxon>Sporocadaceae</taxon>
        <taxon>Truncatella</taxon>
    </lineage>
</organism>
<dbReference type="CDD" id="cd00067">
    <property type="entry name" value="GAL4"/>
    <property type="match status" value="1"/>
</dbReference>
<keyword evidence="1" id="KW-0539">Nucleus</keyword>
<comment type="caution">
    <text evidence="4">The sequence shown here is derived from an EMBL/GenBank/DDBJ whole genome shotgun (WGS) entry which is preliminary data.</text>
</comment>
<accession>A0A9P8RKD1</accession>
<feature type="compositionally biased region" description="Polar residues" evidence="2">
    <location>
        <begin position="243"/>
        <end position="253"/>
    </location>
</feature>
<dbReference type="GO" id="GO:0000981">
    <property type="term" value="F:DNA-binding transcription factor activity, RNA polymerase II-specific"/>
    <property type="evidence" value="ECO:0007669"/>
    <property type="project" value="InterPro"/>
</dbReference>
<evidence type="ECO:0000256" key="2">
    <source>
        <dbReference type="SAM" id="MobiDB-lite"/>
    </source>
</evidence>
<reference evidence="4" key="1">
    <citation type="journal article" date="2021" name="Nat. Commun.">
        <title>Genetic determinants of endophytism in the Arabidopsis root mycobiome.</title>
        <authorList>
            <person name="Mesny F."/>
            <person name="Miyauchi S."/>
            <person name="Thiergart T."/>
            <person name="Pickel B."/>
            <person name="Atanasova L."/>
            <person name="Karlsson M."/>
            <person name="Huettel B."/>
            <person name="Barry K.W."/>
            <person name="Haridas S."/>
            <person name="Chen C."/>
            <person name="Bauer D."/>
            <person name="Andreopoulos W."/>
            <person name="Pangilinan J."/>
            <person name="LaButti K."/>
            <person name="Riley R."/>
            <person name="Lipzen A."/>
            <person name="Clum A."/>
            <person name="Drula E."/>
            <person name="Henrissat B."/>
            <person name="Kohler A."/>
            <person name="Grigoriev I.V."/>
            <person name="Martin F.M."/>
            <person name="Hacquard S."/>
        </authorList>
    </citation>
    <scope>NUCLEOTIDE SEQUENCE</scope>
    <source>
        <strain evidence="4">MPI-SDFR-AT-0073</strain>
    </source>
</reference>
<feature type="region of interest" description="Disordered" evidence="2">
    <location>
        <begin position="240"/>
        <end position="295"/>
    </location>
</feature>
<feature type="region of interest" description="Disordered" evidence="2">
    <location>
        <begin position="600"/>
        <end position="625"/>
    </location>
</feature>
<keyword evidence="5" id="KW-1185">Reference proteome</keyword>
<protein>
    <recommendedName>
        <fullName evidence="3">Zn(2)-C6 fungal-type domain-containing protein</fullName>
    </recommendedName>
</protein>
<feature type="domain" description="Zn(2)-C6 fungal-type" evidence="3">
    <location>
        <begin position="302"/>
        <end position="329"/>
    </location>
</feature>
<dbReference type="RefSeq" id="XP_045952412.1">
    <property type="nucleotide sequence ID" value="XM_046100834.1"/>
</dbReference>
<evidence type="ECO:0000313" key="5">
    <source>
        <dbReference type="Proteomes" id="UP000758603"/>
    </source>
</evidence>
<dbReference type="EMBL" id="JAGPXC010000010">
    <property type="protein sequence ID" value="KAH6645898.1"/>
    <property type="molecule type" value="Genomic_DNA"/>
</dbReference>
<feature type="compositionally biased region" description="Polar residues" evidence="2">
    <location>
        <begin position="280"/>
        <end position="292"/>
    </location>
</feature>
<feature type="region of interest" description="Disordered" evidence="2">
    <location>
        <begin position="529"/>
        <end position="551"/>
    </location>
</feature>
<evidence type="ECO:0000313" key="4">
    <source>
        <dbReference type="EMBL" id="KAH6645898.1"/>
    </source>
</evidence>
<dbReference type="Gene3D" id="4.10.240.10">
    <property type="entry name" value="Zn(2)-C6 fungal-type DNA-binding domain"/>
    <property type="match status" value="1"/>
</dbReference>
<name>A0A9P8RKD1_9PEZI</name>
<evidence type="ECO:0000259" key="3">
    <source>
        <dbReference type="PROSITE" id="PS00463"/>
    </source>
</evidence>
<dbReference type="GO" id="GO:0008270">
    <property type="term" value="F:zinc ion binding"/>
    <property type="evidence" value="ECO:0007669"/>
    <property type="project" value="InterPro"/>
</dbReference>
<dbReference type="PROSITE" id="PS00463">
    <property type="entry name" value="ZN2_CY6_FUNGAL_1"/>
    <property type="match status" value="1"/>
</dbReference>
<gene>
    <name evidence="4" type="ORF">BKA67DRAFT_540895</name>
</gene>
<dbReference type="AlphaFoldDB" id="A0A9P8RKD1"/>
<evidence type="ECO:0000256" key="1">
    <source>
        <dbReference type="ARBA" id="ARBA00023242"/>
    </source>
</evidence>
<dbReference type="OrthoDB" id="4851404at2759"/>
<dbReference type="Proteomes" id="UP000758603">
    <property type="component" value="Unassembled WGS sequence"/>
</dbReference>